<organism evidence="1 2">
    <name type="scientific">Helicobacter pylori Hp P-11b</name>
    <dbReference type="NCBI Taxonomy" id="992106"/>
    <lineage>
        <taxon>Bacteria</taxon>
        <taxon>Pseudomonadati</taxon>
        <taxon>Campylobacterota</taxon>
        <taxon>Epsilonproteobacteria</taxon>
        <taxon>Campylobacterales</taxon>
        <taxon>Helicobacteraceae</taxon>
        <taxon>Helicobacter</taxon>
    </lineage>
</organism>
<dbReference type="Proteomes" id="UP000005601">
    <property type="component" value="Unassembled WGS sequence"/>
</dbReference>
<evidence type="ECO:0000313" key="1">
    <source>
        <dbReference type="EMBL" id="EJC27237.1"/>
    </source>
</evidence>
<name>I9Y888_HELPX</name>
<sequence>MFHYYYYPKIERSLKKWLNLERLLLLRFQLLRIFSKLYNKAFKLKRIAQ</sequence>
<accession>I9Y888</accession>
<evidence type="ECO:0000313" key="2">
    <source>
        <dbReference type="Proteomes" id="UP000005601"/>
    </source>
</evidence>
<protein>
    <submittedName>
        <fullName evidence="1">Uncharacterized protein</fullName>
    </submittedName>
</protein>
<gene>
    <name evidence="1" type="ORF">HPHPP11B_1333</name>
</gene>
<proteinExistence type="predicted"/>
<comment type="caution">
    <text evidence="1">The sequence shown here is derived from an EMBL/GenBank/DDBJ whole genome shotgun (WGS) entry which is preliminary data.</text>
</comment>
<dbReference type="AlphaFoldDB" id="I9Y888"/>
<dbReference type="EMBL" id="AKQH01000008">
    <property type="protein sequence ID" value="EJC27237.1"/>
    <property type="molecule type" value="Genomic_DNA"/>
</dbReference>
<dbReference type="PATRIC" id="fig|992106.3.peg.1293"/>
<reference evidence="1 2" key="1">
    <citation type="submission" date="2012-05" db="EMBL/GenBank/DDBJ databases">
        <title>Genome sequence of Helicobacter pylori Hp P-11b.</title>
        <authorList>
            <person name="Blanchard T.G."/>
            <person name="Czinn S.J."/>
            <person name="McCracken C."/>
            <person name="Abolude K."/>
            <person name="Maroo A."/>
            <person name="Santana-Cruz I."/>
            <person name="Tallon L.J."/>
            <person name="Ficke F.W.F."/>
        </authorList>
    </citation>
    <scope>NUCLEOTIDE SEQUENCE [LARGE SCALE GENOMIC DNA]</scope>
    <source>
        <strain evidence="1 2">Hp P-11b</strain>
    </source>
</reference>